<keyword evidence="1" id="KW-0175">Coiled coil</keyword>
<keyword evidence="4" id="KW-1185">Reference proteome</keyword>
<evidence type="ECO:0000313" key="3">
    <source>
        <dbReference type="EMBL" id="TIA90664.1"/>
    </source>
</evidence>
<comment type="caution">
    <text evidence="3">The sequence shown here is derived from an EMBL/GenBank/DDBJ whole genome shotgun (WGS) entry which is preliminary data.</text>
</comment>
<feature type="coiled-coil region" evidence="1">
    <location>
        <begin position="379"/>
        <end position="445"/>
    </location>
</feature>
<feature type="coiled-coil region" evidence="1">
    <location>
        <begin position="571"/>
        <end position="642"/>
    </location>
</feature>
<organism evidence="3 4">
    <name type="scientific">Wallemia hederae</name>
    <dbReference type="NCBI Taxonomy" id="1540922"/>
    <lineage>
        <taxon>Eukaryota</taxon>
        <taxon>Fungi</taxon>
        <taxon>Dikarya</taxon>
        <taxon>Basidiomycota</taxon>
        <taxon>Wallemiomycotina</taxon>
        <taxon>Wallemiomycetes</taxon>
        <taxon>Wallemiales</taxon>
        <taxon>Wallemiaceae</taxon>
        <taxon>Wallemia</taxon>
    </lineage>
</organism>
<proteinExistence type="predicted"/>
<feature type="coiled-coil region" evidence="1">
    <location>
        <begin position="108"/>
        <end position="142"/>
    </location>
</feature>
<feature type="region of interest" description="Disordered" evidence="2">
    <location>
        <begin position="1"/>
        <end position="44"/>
    </location>
</feature>
<evidence type="ECO:0000256" key="1">
    <source>
        <dbReference type="SAM" id="Coils"/>
    </source>
</evidence>
<name>A0A4T0FSM4_9BASI</name>
<evidence type="ECO:0000256" key="2">
    <source>
        <dbReference type="SAM" id="MobiDB-lite"/>
    </source>
</evidence>
<dbReference type="Proteomes" id="UP000310189">
    <property type="component" value="Unassembled WGS sequence"/>
</dbReference>
<evidence type="ECO:0008006" key="5">
    <source>
        <dbReference type="Google" id="ProtNLM"/>
    </source>
</evidence>
<gene>
    <name evidence="3" type="ORF">E3P99_01456</name>
</gene>
<protein>
    <recommendedName>
        <fullName evidence="5">Up-regulated during septation protein 1 domain-containing protein</fullName>
    </recommendedName>
</protein>
<accession>A0A4T0FSM4</accession>
<reference evidence="3 4" key="1">
    <citation type="submission" date="2019-03" db="EMBL/GenBank/DDBJ databases">
        <title>Sequencing 23 genomes of Wallemia ichthyophaga.</title>
        <authorList>
            <person name="Gostincar C."/>
        </authorList>
    </citation>
    <scope>NUCLEOTIDE SEQUENCE [LARGE SCALE GENOMIC DNA]</scope>
    <source>
        <strain evidence="3 4">EXF-5753</strain>
    </source>
</reference>
<dbReference type="AlphaFoldDB" id="A0A4T0FSM4"/>
<dbReference type="EMBL" id="SPNW01000017">
    <property type="protein sequence ID" value="TIA90664.1"/>
    <property type="molecule type" value="Genomic_DNA"/>
</dbReference>
<dbReference type="OrthoDB" id="5569911at2759"/>
<sequence length="671" mass="76565">MSSSMSSTDHNDHNDNMTVSTPPSSPPSFLYKSPNRGRKRSSGGMLRGYLTTIQATQSAIEAADWSELSDDELERTKIEHAHVAHKVELYTQRLQTETSVREAMQVVYSDSNAELELSAAKMDELERTLSRHYRRLLSLRTKLLHHNAAVLLKFIHHNNLLHTQPTPSQLDSRHFHANNDRAWLSGSEGVIGSNDQPSKGKAVEKTKTIETINETVVAERVNEATHAILSENETLQQRLREHLEESHGRTTQLDSAVQESAHYKQLLNDAHSAHTQQSQHSTNLQSRLQSLLEDFSQVVTMRDGMTSNLDGLCGVLDTHNVAYKRHPHNPLDTFTSAIASIEAQLMLNKENTSASEQMTYLTQEKNTMRQRFDYYENQMQQLSDVIANQRLDMETQKQQWSSVAGEQKQRVTSLEEELGEANMRIRSMEADVAFYKDSNAAYERELKSREDSRHSSGVSVSEEKLSMQALKGLWKVLPNSSHRPPGQRLIDASSAALAQSDIDKLKQVLERWKERSFEKYDLRAFVGCVRTLIDDNRFFIERILHNAETANLYKGNAEKAHKLALDFKNALEGYKKQVLDLQNSLSQAARRDAEIRKDREELREQLTVAQRDLVTQQQGGEVEKLRKSIVNREDEIQAFKQLQMDKSLGMLDELNSLQIEVADLRQKLRQK</sequence>
<evidence type="ECO:0000313" key="4">
    <source>
        <dbReference type="Proteomes" id="UP000310189"/>
    </source>
</evidence>